<evidence type="ECO:0000259" key="2">
    <source>
        <dbReference type="Pfam" id="PF04894"/>
    </source>
</evidence>
<evidence type="ECO:0000259" key="3">
    <source>
        <dbReference type="Pfam" id="PF04895"/>
    </source>
</evidence>
<dbReference type="OrthoDB" id="6609at2157"/>
<dbReference type="PANTHER" id="PTHR38136">
    <property type="entry name" value="DNA REPAIR PROTEIN"/>
    <property type="match status" value="1"/>
</dbReference>
<feature type="domain" description="Archaeal Nre N-terminal" evidence="2">
    <location>
        <begin position="24"/>
        <end position="274"/>
    </location>
</feature>
<evidence type="ECO:0000313" key="4">
    <source>
        <dbReference type="EMBL" id="AIF83699.1"/>
    </source>
</evidence>
<dbReference type="InterPro" id="IPR006978">
    <property type="entry name" value="Nre_N"/>
</dbReference>
<sequence>MSLSPAEIKRRLEQNWIQFLTANSARLSMDTLDGASPPSMFVGRYGYPKVRIGPMIPPVHGDTTVYDKTEMWVGKTLEEIANLRLSLVRGVMSVNVGDTSGRYIENLQELAMSERPAESEATFEKKPLADMELDRELRLNTEAAPFGPAAPIKTFKASSLSADQKIESAFYDGDLRAKDAVMELYKKGIETSRIHRVLSVGMLGLKKNRKLVPTRWSITATDDIISANVVRQNEANESIDLFEVRQYSHLGNYYSVILIPDSIWSFEMIESWYAGDGKMATGADYEDARGLDHYPSIAGAYFAARLAVAEHLSKRRRKAAALVLREIHPEYVMPVGVWQIREGVREALKTPAKAFEGFDGALAFACSTMSQSRAEILRHSQLYRNFRSQTRITDF</sequence>
<comment type="caution">
    <text evidence="1">Lacks conserved residue(s) required for the propagation of feature annotation.</text>
</comment>
<feature type="domain" description="Archaeal Nre C-terminal" evidence="3">
    <location>
        <begin position="286"/>
        <end position="395"/>
    </location>
</feature>
<dbReference type="InterPro" id="IPR033167">
    <property type="entry name" value="Nre"/>
</dbReference>
<evidence type="ECO:0000256" key="1">
    <source>
        <dbReference type="HAMAP-Rule" id="MF_02096"/>
    </source>
</evidence>
<dbReference type="GO" id="GO:0006281">
    <property type="term" value="P:DNA repair"/>
    <property type="evidence" value="ECO:0007669"/>
    <property type="project" value="UniProtKB-UniRule"/>
</dbReference>
<dbReference type="GeneID" id="41597414"/>
<dbReference type="InterPro" id="IPR006979">
    <property type="entry name" value="Nre_C"/>
</dbReference>
<comment type="function">
    <text evidence="1">Involved in DNA damage repair.</text>
</comment>
<dbReference type="RefSeq" id="WP_148700423.1">
    <property type="nucleotide sequence ID" value="NZ_CP007174.1"/>
</dbReference>
<dbReference type="Pfam" id="PF04895">
    <property type="entry name" value="Nre_C"/>
    <property type="match status" value="1"/>
</dbReference>
<dbReference type="HAMAP" id="MF_02096">
    <property type="entry name" value="Nre"/>
    <property type="match status" value="1"/>
</dbReference>
<keyword evidence="1" id="KW-0234">DNA repair</keyword>
<evidence type="ECO:0000313" key="5">
    <source>
        <dbReference type="Proteomes" id="UP000028194"/>
    </source>
</evidence>
<dbReference type="Proteomes" id="UP000028194">
    <property type="component" value="Chromosome"/>
</dbReference>
<dbReference type="KEGG" id="nev:NTE_01638"/>
<dbReference type="HOGENOM" id="CLU_039703_0_0_2"/>
<dbReference type="EMBL" id="CP007174">
    <property type="protein sequence ID" value="AIF83699.1"/>
    <property type="molecule type" value="Genomic_DNA"/>
</dbReference>
<dbReference type="PANTHER" id="PTHR38136:SF2">
    <property type="entry name" value="DNA REPAIR PROTEIN"/>
    <property type="match status" value="1"/>
</dbReference>
<keyword evidence="1" id="KW-0227">DNA damage</keyword>
<protein>
    <recommendedName>
        <fullName evidence="1">DNA repair protein</fullName>
    </recommendedName>
</protein>
<dbReference type="AlphaFoldDB" id="A0A075MWQ7"/>
<proteinExistence type="inferred from homology"/>
<dbReference type="eggNOG" id="arCOG04269">
    <property type="taxonomic scope" value="Archaea"/>
</dbReference>
<organism evidence="4 5">
    <name type="scientific">Candidatus Nitrososphaera evergladensis SR1</name>
    <dbReference type="NCBI Taxonomy" id="1459636"/>
    <lineage>
        <taxon>Archaea</taxon>
        <taxon>Nitrososphaerota</taxon>
        <taxon>Nitrososphaeria</taxon>
        <taxon>Nitrososphaerales</taxon>
        <taxon>Nitrososphaeraceae</taxon>
        <taxon>Nitrososphaera</taxon>
    </lineage>
</organism>
<keyword evidence="5" id="KW-1185">Reference proteome</keyword>
<name>A0A075MWQ7_9ARCH</name>
<gene>
    <name evidence="4" type="ORF">NTE_01638</name>
</gene>
<accession>A0A075MWQ7</accession>
<dbReference type="Pfam" id="PF04894">
    <property type="entry name" value="Nre_N"/>
    <property type="match status" value="1"/>
</dbReference>
<reference evidence="4 5" key="1">
    <citation type="journal article" date="2014" name="PLoS ONE">
        <title>Genome Sequence of Candidatus Nitrososphaera evergladensis from Group I.1b Enriched from Everglades Soil Reveals Novel Genomic Features of the Ammonia-Oxidizing Archaea.</title>
        <authorList>
            <person name="Zhalnina K.V."/>
            <person name="Dias R."/>
            <person name="Leonard M.T."/>
            <person name="Dorr de Quadros P."/>
            <person name="Camargo F.A."/>
            <person name="Drew J.C."/>
            <person name="Farmerie W.G."/>
            <person name="Daroub S.H."/>
            <person name="Triplett E.W."/>
        </authorList>
    </citation>
    <scope>NUCLEOTIDE SEQUENCE [LARGE SCALE GENOMIC DNA]</scope>
    <source>
        <strain evidence="4 5">SR1</strain>
    </source>
</reference>
<dbReference type="STRING" id="1459636.NTE_01638"/>
<comment type="similarity">
    <text evidence="1">Belongs to the Nre family.</text>
</comment>